<dbReference type="EMBL" id="NBCO01000281">
    <property type="protein sequence ID" value="ORC77039.1"/>
    <property type="molecule type" value="Genomic_DNA"/>
</dbReference>
<protein>
    <submittedName>
        <fullName evidence="1">Uncharacterized protein</fullName>
    </submittedName>
</protein>
<sequence length="100" mass="11313">MLFTIFFRMKCFRWLTVMVLFELSLLVLCVCVAADFKEINILNLFYSTGGPEHSHITSINAGLNAALASDKFDVANGFKIKLLSIEKNDWSSNFSDVIEK</sequence>
<dbReference type="Proteomes" id="UP000192257">
    <property type="component" value="Unassembled WGS sequence"/>
</dbReference>
<comment type="caution">
    <text evidence="1">The sequence shown here is derived from an EMBL/GenBank/DDBJ whole genome shotgun (WGS) entry which is preliminary data.</text>
</comment>
<dbReference type="GeneID" id="39991855"/>
<gene>
    <name evidence="1" type="ORF">TM35_002811000</name>
</gene>
<dbReference type="AlphaFoldDB" id="A0A1X0NCZ5"/>
<accession>A0A1X0NCZ5</accession>
<organism evidence="1 2">
    <name type="scientific">Trypanosoma theileri</name>
    <dbReference type="NCBI Taxonomy" id="67003"/>
    <lineage>
        <taxon>Eukaryota</taxon>
        <taxon>Discoba</taxon>
        <taxon>Euglenozoa</taxon>
        <taxon>Kinetoplastea</taxon>
        <taxon>Metakinetoplastina</taxon>
        <taxon>Trypanosomatida</taxon>
        <taxon>Trypanosomatidae</taxon>
        <taxon>Trypanosoma</taxon>
    </lineage>
</organism>
<proteinExistence type="predicted"/>
<evidence type="ECO:0000313" key="1">
    <source>
        <dbReference type="EMBL" id="ORC77039.1"/>
    </source>
</evidence>
<keyword evidence="2" id="KW-1185">Reference proteome</keyword>
<evidence type="ECO:0000313" key="2">
    <source>
        <dbReference type="Proteomes" id="UP000192257"/>
    </source>
</evidence>
<reference evidence="1 2" key="1">
    <citation type="submission" date="2017-03" db="EMBL/GenBank/DDBJ databases">
        <title>An alternative strategy for trypanosome survival in the mammalian bloodstream revealed through genome and transcriptome analysis of the ubiquitous bovine parasite Trypanosoma (Megatrypanum) theileri.</title>
        <authorList>
            <person name="Kelly S."/>
            <person name="Ivens A."/>
            <person name="Mott A."/>
            <person name="O'Neill E."/>
            <person name="Emms D."/>
            <person name="Macleod O."/>
            <person name="Voorheis P."/>
            <person name="Matthews J."/>
            <person name="Matthews K."/>
            <person name="Carrington M."/>
        </authorList>
    </citation>
    <scope>NUCLEOTIDE SEQUENCE [LARGE SCALE GENOMIC DNA]</scope>
    <source>
        <strain evidence="1">Edinburgh</strain>
    </source>
</reference>
<dbReference type="RefSeq" id="XP_028876631.1">
    <property type="nucleotide sequence ID" value="XM_029032075.1"/>
</dbReference>
<dbReference type="VEuPathDB" id="TriTrypDB:TM35_002811000"/>
<name>A0A1X0NCZ5_9TRYP</name>
<feature type="non-terminal residue" evidence="1">
    <location>
        <position position="100"/>
    </location>
</feature>